<dbReference type="GO" id="GO:0004401">
    <property type="term" value="F:histidinol-phosphatase activity"/>
    <property type="evidence" value="ECO:0007669"/>
    <property type="project" value="UniProtKB-EC"/>
</dbReference>
<dbReference type="PANTHER" id="PTHR31687:SF3">
    <property type="entry name" value="PROTEIN URG3"/>
    <property type="match status" value="1"/>
</dbReference>
<dbReference type="InterPro" id="IPR012469">
    <property type="entry name" value="DUF1688"/>
</dbReference>
<evidence type="ECO:0000313" key="9">
    <source>
        <dbReference type="Proteomes" id="UP000298390"/>
    </source>
</evidence>
<dbReference type="EMBL" id="SEKV01000524">
    <property type="protein sequence ID" value="TFY56207.1"/>
    <property type="molecule type" value="Genomic_DNA"/>
</dbReference>
<evidence type="ECO:0000256" key="3">
    <source>
        <dbReference type="ARBA" id="ARBA00013085"/>
    </source>
</evidence>
<dbReference type="GO" id="GO:0000105">
    <property type="term" value="P:L-histidine biosynthetic process"/>
    <property type="evidence" value="ECO:0007669"/>
    <property type="project" value="UniProtKB-UniPathway"/>
</dbReference>
<comment type="caution">
    <text evidence="8">The sequence shown here is derived from an EMBL/GenBank/DDBJ whole genome shotgun (WGS) entry which is preliminary data.</text>
</comment>
<dbReference type="Gene3D" id="3.20.20.140">
    <property type="entry name" value="Metal-dependent hydrolases"/>
    <property type="match status" value="1"/>
</dbReference>
<name>A0A4Y9Y3P8_9APHY</name>
<dbReference type="STRING" id="34475.A0A4Y9Y3P8"/>
<feature type="domain" description="PHP" evidence="7">
    <location>
        <begin position="5"/>
        <end position="207"/>
    </location>
</feature>
<comment type="catalytic activity">
    <reaction evidence="6">
        <text>L-histidinol phosphate + H2O = L-histidinol + phosphate</text>
        <dbReference type="Rhea" id="RHEA:14465"/>
        <dbReference type="ChEBI" id="CHEBI:15377"/>
        <dbReference type="ChEBI" id="CHEBI:43474"/>
        <dbReference type="ChEBI" id="CHEBI:57699"/>
        <dbReference type="ChEBI" id="CHEBI:57980"/>
        <dbReference type="EC" id="3.1.3.15"/>
    </reaction>
</comment>
<sequence length="663" mass="73484">MPYSHHSHSGQFCRHAAGTLEDVVREAIRQGFEVYGLTEHVPRYRLADLYPEEEGMSLDALATQFDAFLTEAHRLKAQYAGDITLLVGLETEFIMEEDVAHLETLLSKCQGRIEYLVGSVHHANAIPIDFDVATFGKALDSFDLSPTSGGDGDQKRMEALLCSYFDAQYEVLRHFHPEFGDYGAAWEKLERNVKYATNYGALFELNAAALRKGWEASYPGEDVAQLILKHGGRFALSDDSHGPHAVGLNYDRMARLDSPHISATMNFGKPLTPEQTAAYLRTLPAIRERCGRVHALAKEDKLEYFTYHPEKEADVAAFCVDIMKRDFGNNFASIPPHGRWRHLDAGRLRVEPLISKWKASASPPDDKEVTRRLLDLFLVSVLLDAGAGNSWTYHESESDLKFSRSEGLGVASINMFEEGFFSSDSQNPHRVDAEGLSRITPEQTASAMQVSSGNPMVGLEGRSSLLVNLADALRANPTYFGSSARPGNILDFLESESKPERPTRKVHIFSLWSALIEGLAPIWPKTRTSLGGVSLGDVWPCDALKSTAVAEGDELVPFHKLTGWITYSLVEPIQKVLGWKIEGIEHMTGLPEYRNGGLLVDLGVLQLKPGALPSSFYPDASSGIPKLPPSHPAIVEWRAMTVIELYEVRITSKEHALMLAHLQ</sequence>
<dbReference type="SUPFAM" id="SSF89550">
    <property type="entry name" value="PHP domain-like"/>
    <property type="match status" value="1"/>
</dbReference>
<reference evidence="8 9" key="1">
    <citation type="submission" date="2019-01" db="EMBL/GenBank/DDBJ databases">
        <title>Genome sequencing of the rare red list fungi Fomitopsis rosea.</title>
        <authorList>
            <person name="Buettner E."/>
            <person name="Kellner H."/>
        </authorList>
    </citation>
    <scope>NUCLEOTIDE SEQUENCE [LARGE SCALE GENOMIC DNA]</scope>
    <source>
        <strain evidence="8 9">DSM 105464</strain>
    </source>
</reference>
<dbReference type="AlphaFoldDB" id="A0A4Y9Y3P8"/>
<dbReference type="CDD" id="cd12110">
    <property type="entry name" value="PHP_HisPPase_Hisj_like"/>
    <property type="match status" value="1"/>
</dbReference>
<evidence type="ECO:0000256" key="2">
    <source>
        <dbReference type="ARBA" id="ARBA00009152"/>
    </source>
</evidence>
<dbReference type="InterPro" id="IPR010140">
    <property type="entry name" value="Histidinol_P_phosphatase_HisJ"/>
</dbReference>
<evidence type="ECO:0000256" key="5">
    <source>
        <dbReference type="ARBA" id="ARBA00023102"/>
    </source>
</evidence>
<organism evidence="8 9">
    <name type="scientific">Rhodofomes roseus</name>
    <dbReference type="NCBI Taxonomy" id="34475"/>
    <lineage>
        <taxon>Eukaryota</taxon>
        <taxon>Fungi</taxon>
        <taxon>Dikarya</taxon>
        <taxon>Basidiomycota</taxon>
        <taxon>Agaricomycotina</taxon>
        <taxon>Agaricomycetes</taxon>
        <taxon>Polyporales</taxon>
        <taxon>Rhodofomes</taxon>
    </lineage>
</organism>
<dbReference type="Proteomes" id="UP000298390">
    <property type="component" value="Unassembled WGS sequence"/>
</dbReference>
<dbReference type="EC" id="3.1.3.15" evidence="3"/>
<dbReference type="Pfam" id="PF07958">
    <property type="entry name" value="DUF1688"/>
    <property type="match status" value="1"/>
</dbReference>
<dbReference type="InterPro" id="IPR016195">
    <property type="entry name" value="Pol/histidinol_Pase-like"/>
</dbReference>
<protein>
    <recommendedName>
        <fullName evidence="3">histidinol-phosphatase</fullName>
        <ecNumber evidence="3">3.1.3.15</ecNumber>
    </recommendedName>
</protein>
<evidence type="ECO:0000259" key="7">
    <source>
        <dbReference type="Pfam" id="PF02811"/>
    </source>
</evidence>
<evidence type="ECO:0000313" key="8">
    <source>
        <dbReference type="EMBL" id="TFY56207.1"/>
    </source>
</evidence>
<keyword evidence="4" id="KW-0028">Amino-acid biosynthesis</keyword>
<proteinExistence type="inferred from homology"/>
<keyword evidence="5" id="KW-0368">Histidine biosynthesis</keyword>
<dbReference type="NCBIfam" id="TIGR01856">
    <property type="entry name" value="hisJ_fam"/>
    <property type="match status" value="1"/>
</dbReference>
<evidence type="ECO:0000256" key="4">
    <source>
        <dbReference type="ARBA" id="ARBA00022605"/>
    </source>
</evidence>
<dbReference type="Pfam" id="PF02811">
    <property type="entry name" value="PHP"/>
    <property type="match status" value="1"/>
</dbReference>
<gene>
    <name evidence="8" type="ORF">EVJ58_g7781</name>
</gene>
<comment type="similarity">
    <text evidence="2">Belongs to the PHP hydrolase family. HisK subfamily.</text>
</comment>
<evidence type="ECO:0000256" key="1">
    <source>
        <dbReference type="ARBA" id="ARBA00004970"/>
    </source>
</evidence>
<accession>A0A4Y9Y3P8</accession>
<evidence type="ECO:0000256" key="6">
    <source>
        <dbReference type="ARBA" id="ARBA00049158"/>
    </source>
</evidence>
<dbReference type="UniPathway" id="UPA00031">
    <property type="reaction ID" value="UER00013"/>
</dbReference>
<dbReference type="PANTHER" id="PTHR31687">
    <property type="match status" value="1"/>
</dbReference>
<comment type="pathway">
    <text evidence="1">Amino-acid biosynthesis; L-histidine biosynthesis; L-histidine from 5-phospho-alpha-D-ribose 1-diphosphate: step 8/9.</text>
</comment>
<dbReference type="InterPro" id="IPR004013">
    <property type="entry name" value="PHP_dom"/>
</dbReference>